<keyword evidence="6" id="KW-1185">Reference proteome</keyword>
<evidence type="ECO:0000256" key="4">
    <source>
        <dbReference type="SAM" id="SignalP"/>
    </source>
</evidence>
<evidence type="ECO:0000256" key="2">
    <source>
        <dbReference type="SAM" id="MobiDB-lite"/>
    </source>
</evidence>
<feature type="transmembrane region" description="Helical" evidence="3">
    <location>
        <begin position="507"/>
        <end position="527"/>
    </location>
</feature>
<feature type="signal peptide" evidence="4">
    <location>
        <begin position="1"/>
        <end position="24"/>
    </location>
</feature>
<accession>A0A2A5RZD0</accession>
<keyword evidence="1" id="KW-0175">Coiled coil</keyword>
<feature type="coiled-coil region" evidence="1">
    <location>
        <begin position="128"/>
        <end position="155"/>
    </location>
</feature>
<feature type="transmembrane region" description="Helical" evidence="3">
    <location>
        <begin position="474"/>
        <end position="495"/>
    </location>
</feature>
<organism evidence="5 6">
    <name type="scientific">Pseudolactococcus piscium</name>
    <dbReference type="NCBI Taxonomy" id="1364"/>
    <lineage>
        <taxon>Bacteria</taxon>
        <taxon>Bacillati</taxon>
        <taxon>Bacillota</taxon>
        <taxon>Bacilli</taxon>
        <taxon>Lactobacillales</taxon>
        <taxon>Streptococcaceae</taxon>
        <taxon>Pseudolactococcus</taxon>
    </lineage>
</organism>
<keyword evidence="3" id="KW-0812">Transmembrane</keyword>
<reference evidence="5 6" key="1">
    <citation type="submission" date="2014-12" db="EMBL/GenBank/DDBJ databases">
        <title>Draft genome sequences of 10 type strains of Lactococcus.</title>
        <authorList>
            <person name="Sun Z."/>
            <person name="Zhong Z."/>
            <person name="Liu W."/>
            <person name="Zhang W."/>
            <person name="Zhang H."/>
        </authorList>
    </citation>
    <scope>NUCLEOTIDE SEQUENCE [LARGE SCALE GENOMIC DNA]</scope>
    <source>
        <strain evidence="5 6">DSM 6634</strain>
    </source>
</reference>
<feature type="compositionally biased region" description="Polar residues" evidence="2">
    <location>
        <begin position="726"/>
        <end position="736"/>
    </location>
</feature>
<proteinExistence type="predicted"/>
<keyword evidence="3" id="KW-1133">Transmembrane helix</keyword>
<feature type="transmembrane region" description="Helical" evidence="3">
    <location>
        <begin position="246"/>
        <end position="264"/>
    </location>
</feature>
<evidence type="ECO:0000313" key="6">
    <source>
        <dbReference type="Proteomes" id="UP000218282"/>
    </source>
</evidence>
<feature type="compositionally biased region" description="Basic residues" evidence="2">
    <location>
        <begin position="772"/>
        <end position="782"/>
    </location>
</feature>
<evidence type="ECO:0000256" key="1">
    <source>
        <dbReference type="SAM" id="Coils"/>
    </source>
</evidence>
<comment type="caution">
    <text evidence="5">The sequence shown here is derived from an EMBL/GenBank/DDBJ whole genome shotgun (WGS) entry which is preliminary data.</text>
</comment>
<dbReference type="AlphaFoldDB" id="A0A2A5RZD0"/>
<sequence>MKKIIAKIIIVLAISLSFSMTALAQDYPQSIDTGLNRWELIDKEKGYYAYKYNISGDHYDTRIATYEEVMKEVAAHEKESEMAETQMTVLGNLFNQVATADNPSEDQLRGQIEIVQAEINKLPKGTARDRLQGQLDNYKRQLADAIDNAKAYAEAQVMYAKAIKADDISDLSVYTSYMYIEDGFFSTKDIFPKIINAIVQAIFFIPKLLYFIVAKTLTLISSQSAMGQVNGVVTTSKDVFDKVLDIAYPYLIFFTSFIFFKKFIKTGSTGRALMSAGKYLMPFFAGAILYANITLDGQPTTVMAGGIATVKKVTDEFTSRVINNLSVNGSQITVDEKNNLTANSVETLKAGMFDAVIKKPFEEMNFKTGSIKGNQDILNTELLATKGKPSKVEEFKKKHEAESRLSFVSVGGKFLVAIAAAFKGIVLTVLIEGILIMSYAMNYFVILLLAFLVIILILVLIPKFSHVLSNFLKTLGVFTALGSAGLLGTQILLYVNGRIESGTNSMNLGYFLTVVVQIVIWTIIYKMRHHIFGFLKKGQASVRGVARSLKPKSGNRGFKGKSTAKREQASKMFKRTGAGAKNSYQVAKKAGQKTKAGFYKAKDFVKTGGNKDEMTFNAKERKNKDSLKNKDKRKQALKEVYANHRDELLKNPDKKEEVLKNQRKADFMAQRQKERQEKNRQEQMKKGIIREKGTTKTQPRENYQKVQERYKQEAQGAKLRDRARSAKQSKPLSESYQPRKVTKKVDTSLKDKKKSKPTQDKLPSGIEVERKNKIKSKVGKVL</sequence>
<keyword evidence="3" id="KW-0472">Membrane</keyword>
<name>A0A2A5RZD0_9LACT</name>
<keyword evidence="4" id="KW-0732">Signal</keyword>
<gene>
    <name evidence="5" type="ORF">RU86_GL000265</name>
</gene>
<evidence type="ECO:0000313" key="5">
    <source>
        <dbReference type="EMBL" id="PCS06606.1"/>
    </source>
</evidence>
<protein>
    <submittedName>
        <fullName evidence="5">Uncharacterized protein</fullName>
    </submittedName>
</protein>
<dbReference type="Proteomes" id="UP000218282">
    <property type="component" value="Unassembled WGS sequence"/>
</dbReference>
<feature type="transmembrane region" description="Helical" evidence="3">
    <location>
        <begin position="443"/>
        <end position="462"/>
    </location>
</feature>
<dbReference type="RefSeq" id="WP_096814531.1">
    <property type="nucleotide sequence ID" value="NZ_JXJW01000010.1"/>
</dbReference>
<feature type="transmembrane region" description="Helical" evidence="3">
    <location>
        <begin position="414"/>
        <end position="437"/>
    </location>
</feature>
<dbReference type="EMBL" id="JXJW01000010">
    <property type="protein sequence ID" value="PCS06606.1"/>
    <property type="molecule type" value="Genomic_DNA"/>
</dbReference>
<feature type="compositionally biased region" description="Basic and acidic residues" evidence="2">
    <location>
        <begin position="667"/>
        <end position="724"/>
    </location>
</feature>
<feature type="region of interest" description="Disordered" evidence="2">
    <location>
        <begin position="667"/>
        <end position="782"/>
    </location>
</feature>
<feature type="chain" id="PRO_5012088484" evidence="4">
    <location>
        <begin position="25"/>
        <end position="782"/>
    </location>
</feature>
<evidence type="ECO:0000256" key="3">
    <source>
        <dbReference type="SAM" id="Phobius"/>
    </source>
</evidence>